<reference evidence="2" key="1">
    <citation type="submission" date="2021-08" db="EMBL/GenBank/DDBJ databases">
        <title>Draft genome sequence of the GABA producer Bifidobacterium adolescentis 4-2, isolated from healthy human feces.</title>
        <authorList>
            <person name="Altaib H."/>
            <person name="Niwa R."/>
            <person name="Abe M."/>
            <person name="Suzuki T."/>
        </authorList>
    </citation>
    <scope>NUCLEOTIDE SEQUENCE</scope>
    <source>
        <strain evidence="2">4-2</strain>
    </source>
</reference>
<name>A0AAN5AFY8_BIFAD</name>
<protein>
    <submittedName>
        <fullName evidence="2">Uncharacterized protein</fullName>
    </submittedName>
</protein>
<gene>
    <name evidence="2" type="ORF">BIFAD42_13690</name>
</gene>
<sequence>MDIKRVIAVGVAFLVTTAMMPVQASASEIDSAQDRTPIAARSCPEVGQTSVKATIVSRNYHIGVGTIFRAGPGGTITATVSKTYRVTASSNVSGSITAGEIAKATVSAGVSSAVSTEASTSYTYKRQISSGHYGNLQYGNYGTKVNITKTMIVSPCNVKTVASGTATVPSHNTWGYKYWES</sequence>
<dbReference type="EMBL" id="BPPZ01000006">
    <property type="protein sequence ID" value="GJD14385.1"/>
    <property type="molecule type" value="Genomic_DNA"/>
</dbReference>
<dbReference type="RefSeq" id="WP_223895617.1">
    <property type="nucleotide sequence ID" value="NZ_BPPZ01000006.1"/>
</dbReference>
<dbReference type="Proteomes" id="UP000886943">
    <property type="component" value="Unassembled WGS sequence"/>
</dbReference>
<accession>A0AAN5AFY8</accession>
<evidence type="ECO:0000313" key="2">
    <source>
        <dbReference type="EMBL" id="GJD14385.1"/>
    </source>
</evidence>
<evidence type="ECO:0000256" key="1">
    <source>
        <dbReference type="SAM" id="SignalP"/>
    </source>
</evidence>
<feature type="signal peptide" evidence="1">
    <location>
        <begin position="1"/>
        <end position="24"/>
    </location>
</feature>
<organism evidence="2 3">
    <name type="scientific">Bifidobacterium adolescentis</name>
    <dbReference type="NCBI Taxonomy" id="1680"/>
    <lineage>
        <taxon>Bacteria</taxon>
        <taxon>Bacillati</taxon>
        <taxon>Actinomycetota</taxon>
        <taxon>Actinomycetes</taxon>
        <taxon>Bifidobacteriales</taxon>
        <taxon>Bifidobacteriaceae</taxon>
        <taxon>Bifidobacterium</taxon>
    </lineage>
</organism>
<feature type="chain" id="PRO_5042900280" evidence="1">
    <location>
        <begin position="25"/>
        <end position="181"/>
    </location>
</feature>
<evidence type="ECO:0000313" key="3">
    <source>
        <dbReference type="Proteomes" id="UP000886943"/>
    </source>
</evidence>
<dbReference type="AlphaFoldDB" id="A0AAN5AFY8"/>
<proteinExistence type="predicted"/>
<comment type="caution">
    <text evidence="2">The sequence shown here is derived from an EMBL/GenBank/DDBJ whole genome shotgun (WGS) entry which is preliminary data.</text>
</comment>
<keyword evidence="1" id="KW-0732">Signal</keyword>